<evidence type="ECO:0000313" key="1">
    <source>
        <dbReference type="EMBL" id="CAC5424978.1"/>
    </source>
</evidence>
<name>A0A6J8EWH7_MYTCO</name>
<gene>
    <name evidence="1" type="ORF">MCOR_56830</name>
</gene>
<accession>A0A6J8EWH7</accession>
<evidence type="ECO:0000313" key="2">
    <source>
        <dbReference type="Proteomes" id="UP000507470"/>
    </source>
</evidence>
<protein>
    <submittedName>
        <fullName evidence="1">Uncharacterized protein</fullName>
    </submittedName>
</protein>
<keyword evidence="2" id="KW-1185">Reference proteome</keyword>
<organism evidence="1 2">
    <name type="scientific">Mytilus coruscus</name>
    <name type="common">Sea mussel</name>
    <dbReference type="NCBI Taxonomy" id="42192"/>
    <lineage>
        <taxon>Eukaryota</taxon>
        <taxon>Metazoa</taxon>
        <taxon>Spiralia</taxon>
        <taxon>Lophotrochozoa</taxon>
        <taxon>Mollusca</taxon>
        <taxon>Bivalvia</taxon>
        <taxon>Autobranchia</taxon>
        <taxon>Pteriomorphia</taxon>
        <taxon>Mytilida</taxon>
        <taxon>Mytiloidea</taxon>
        <taxon>Mytilidae</taxon>
        <taxon>Mytilinae</taxon>
        <taxon>Mytilus</taxon>
    </lineage>
</organism>
<dbReference type="EMBL" id="CACVKT020010130">
    <property type="protein sequence ID" value="CAC5424978.1"/>
    <property type="molecule type" value="Genomic_DNA"/>
</dbReference>
<dbReference type="OrthoDB" id="5988483at2759"/>
<dbReference type="AlphaFoldDB" id="A0A6J8EWH7"/>
<proteinExistence type="predicted"/>
<dbReference type="Proteomes" id="UP000507470">
    <property type="component" value="Unassembled WGS sequence"/>
</dbReference>
<reference evidence="1 2" key="1">
    <citation type="submission" date="2020-06" db="EMBL/GenBank/DDBJ databases">
        <authorList>
            <person name="Li R."/>
            <person name="Bekaert M."/>
        </authorList>
    </citation>
    <scope>NUCLEOTIDE SEQUENCE [LARGE SCALE GENOMIC DNA]</scope>
    <source>
        <strain evidence="2">wild</strain>
    </source>
</reference>
<sequence length="156" mass="17418">MAAVDRENTLVDAKDSKGIACADTDPVQNIGKSWRDKTRQDHQFDQLRTNACTPMAHLFLETASSSIVVQPSNLTLMNVVITVEPVTLVSISFYEPETVFRCFNKLFHLLSIPALDSFYRNSVTGQLKKKWIFVVDNGPSEAPASSVVRMLLVRLC</sequence>